<evidence type="ECO:0000313" key="1">
    <source>
        <dbReference type="EMBL" id="SPF41065.1"/>
    </source>
</evidence>
<dbReference type="EMBL" id="OMOF01000156">
    <property type="protein sequence ID" value="SPF41065.1"/>
    <property type="molecule type" value="Genomic_DNA"/>
</dbReference>
<organism evidence="1 2">
    <name type="scientific">Candidatus Desulfosporosinus infrequens</name>
    <dbReference type="NCBI Taxonomy" id="2043169"/>
    <lineage>
        <taxon>Bacteria</taxon>
        <taxon>Bacillati</taxon>
        <taxon>Bacillota</taxon>
        <taxon>Clostridia</taxon>
        <taxon>Eubacteriales</taxon>
        <taxon>Desulfitobacteriaceae</taxon>
        <taxon>Desulfosporosinus</taxon>
    </lineage>
</organism>
<sequence>MTNLTLNNPIPLDTTIKRETGERAYPIWLVVNPKHPSVRHIIWTPALAEIQDKVYRETHTRIDTSDLYIRNAVGDSRIVPDTLNWWGTEMIKEIELFREIVLKHQPKILISFGAFPFEFLRRVYEIKPDKVPKYWGTSNLGNEFEKSIENFDITKPNRIPLLRRVISSGKFIEDHDLFVENYFHYVGTRIAEKIIENKDSLNIWID</sequence>
<accession>A0A2U3KN69</accession>
<dbReference type="OrthoDB" id="1795163at2"/>
<name>A0A2U3KN69_9FIRM</name>
<dbReference type="Proteomes" id="UP000238916">
    <property type="component" value="Unassembled WGS sequence"/>
</dbReference>
<proteinExistence type="predicted"/>
<protein>
    <submittedName>
        <fullName evidence="1">Uncharacterized protein</fullName>
    </submittedName>
</protein>
<gene>
    <name evidence="1" type="ORF">SBF1_2390011</name>
</gene>
<dbReference type="AlphaFoldDB" id="A0A2U3KN69"/>
<evidence type="ECO:0000313" key="2">
    <source>
        <dbReference type="Proteomes" id="UP000238916"/>
    </source>
</evidence>
<reference evidence="2" key="1">
    <citation type="submission" date="2018-02" db="EMBL/GenBank/DDBJ databases">
        <authorList>
            <person name="Hausmann B."/>
        </authorList>
    </citation>
    <scope>NUCLEOTIDE SEQUENCE [LARGE SCALE GENOMIC DNA]</scope>
    <source>
        <strain evidence="2">Peat soil MAG SbF1</strain>
    </source>
</reference>